<dbReference type="InParanoid" id="A7SKR0"/>
<proteinExistence type="predicted"/>
<dbReference type="EMBL" id="DS469690">
    <property type="protein sequence ID" value="EDO35714.1"/>
    <property type="molecule type" value="Genomic_DNA"/>
</dbReference>
<protein>
    <submittedName>
        <fullName evidence="1">Uncharacterized protein</fullName>
    </submittedName>
</protein>
<feature type="non-terminal residue" evidence="1">
    <location>
        <position position="1"/>
    </location>
</feature>
<sequence>PPFSKKNYGQHAFSVAAPRLWNKLPFVICSSSNVNCFKTQLKTHLFKMAYDI</sequence>
<evidence type="ECO:0000313" key="1">
    <source>
        <dbReference type="EMBL" id="EDO35714.1"/>
    </source>
</evidence>
<dbReference type="AlphaFoldDB" id="A7SKR0"/>
<evidence type="ECO:0000313" key="2">
    <source>
        <dbReference type="Proteomes" id="UP000001593"/>
    </source>
</evidence>
<dbReference type="HOGENOM" id="CLU_201521_1_0_1"/>
<reference evidence="1 2" key="1">
    <citation type="journal article" date="2007" name="Science">
        <title>Sea anemone genome reveals ancestral eumetazoan gene repertoire and genomic organization.</title>
        <authorList>
            <person name="Putnam N.H."/>
            <person name="Srivastava M."/>
            <person name="Hellsten U."/>
            <person name="Dirks B."/>
            <person name="Chapman J."/>
            <person name="Salamov A."/>
            <person name="Terry A."/>
            <person name="Shapiro H."/>
            <person name="Lindquist E."/>
            <person name="Kapitonov V.V."/>
            <person name="Jurka J."/>
            <person name="Genikhovich G."/>
            <person name="Grigoriev I.V."/>
            <person name="Lucas S.M."/>
            <person name="Steele R.E."/>
            <person name="Finnerty J.R."/>
            <person name="Technau U."/>
            <person name="Martindale M.Q."/>
            <person name="Rokhsar D.S."/>
        </authorList>
    </citation>
    <scope>NUCLEOTIDE SEQUENCE [LARGE SCALE GENOMIC DNA]</scope>
    <source>
        <strain evidence="2">CH2 X CH6</strain>
    </source>
</reference>
<dbReference type="Proteomes" id="UP000001593">
    <property type="component" value="Unassembled WGS sequence"/>
</dbReference>
<gene>
    <name evidence="1" type="ORF">NEMVEDRAFT_v1g121938</name>
</gene>
<dbReference type="OMA" id="FSKKNYG"/>
<dbReference type="PhylomeDB" id="A7SKR0"/>
<accession>A7SKR0</accession>
<organism evidence="1 2">
    <name type="scientific">Nematostella vectensis</name>
    <name type="common">Starlet sea anemone</name>
    <dbReference type="NCBI Taxonomy" id="45351"/>
    <lineage>
        <taxon>Eukaryota</taxon>
        <taxon>Metazoa</taxon>
        <taxon>Cnidaria</taxon>
        <taxon>Anthozoa</taxon>
        <taxon>Hexacorallia</taxon>
        <taxon>Actiniaria</taxon>
        <taxon>Edwardsiidae</taxon>
        <taxon>Nematostella</taxon>
    </lineage>
</organism>
<name>A7SKR0_NEMVE</name>
<keyword evidence="2" id="KW-1185">Reference proteome</keyword>